<feature type="domain" description="ER-bound oxygenase mpaB/mpaB'/Rubber oxygenase catalytic" evidence="1">
    <location>
        <begin position="88"/>
        <end position="309"/>
    </location>
</feature>
<dbReference type="InterPro" id="IPR018713">
    <property type="entry name" value="MPAB/Lcp_cat_dom"/>
</dbReference>
<dbReference type="OrthoDB" id="6072815at2"/>
<dbReference type="EMBL" id="QGDO01000002">
    <property type="protein sequence ID" value="PWJ43147.1"/>
    <property type="molecule type" value="Genomic_DNA"/>
</dbReference>
<dbReference type="GO" id="GO:0016491">
    <property type="term" value="F:oxidoreductase activity"/>
    <property type="evidence" value="ECO:0007669"/>
    <property type="project" value="InterPro"/>
</dbReference>
<evidence type="ECO:0000259" key="1">
    <source>
        <dbReference type="Pfam" id="PF09995"/>
    </source>
</evidence>
<dbReference type="PANTHER" id="PTHR37539">
    <property type="entry name" value="SECRETED PROTEIN-RELATED"/>
    <property type="match status" value="1"/>
</dbReference>
<dbReference type="Pfam" id="PF09995">
    <property type="entry name" value="MPAB_Lcp_cat"/>
    <property type="match status" value="1"/>
</dbReference>
<name>A0A316A0H6_SEDFL</name>
<organism evidence="2 3">
    <name type="scientific">Sediminitomix flava</name>
    <dbReference type="NCBI Taxonomy" id="379075"/>
    <lineage>
        <taxon>Bacteria</taxon>
        <taxon>Pseudomonadati</taxon>
        <taxon>Bacteroidota</taxon>
        <taxon>Cytophagia</taxon>
        <taxon>Cytophagales</taxon>
        <taxon>Flammeovirgaceae</taxon>
        <taxon>Sediminitomix</taxon>
    </lineage>
</organism>
<protein>
    <submittedName>
        <fullName evidence="2">Uncharacterized protein DUF2236</fullName>
    </submittedName>
</protein>
<reference evidence="2 3" key="1">
    <citation type="submission" date="2018-03" db="EMBL/GenBank/DDBJ databases">
        <title>Genomic Encyclopedia of Archaeal and Bacterial Type Strains, Phase II (KMG-II): from individual species to whole genera.</title>
        <authorList>
            <person name="Goeker M."/>
        </authorList>
    </citation>
    <scope>NUCLEOTIDE SEQUENCE [LARGE SCALE GENOMIC DNA]</scope>
    <source>
        <strain evidence="2 3">DSM 28229</strain>
    </source>
</reference>
<gene>
    <name evidence="2" type="ORF">BC781_102696</name>
</gene>
<dbReference type="InterPro" id="IPR037473">
    <property type="entry name" value="Lcp-like"/>
</dbReference>
<comment type="caution">
    <text evidence="2">The sequence shown here is derived from an EMBL/GenBank/DDBJ whole genome shotgun (WGS) entry which is preliminary data.</text>
</comment>
<accession>A0A316A0H6</accession>
<dbReference type="Proteomes" id="UP000245535">
    <property type="component" value="Unassembled WGS sequence"/>
</dbReference>
<evidence type="ECO:0000313" key="3">
    <source>
        <dbReference type="Proteomes" id="UP000245535"/>
    </source>
</evidence>
<sequence>MNELDVLLDNKRLIADPLADQTVEKLIESNGLDSIRLIFDIVSKNEDLPEVEMPEVLRSYFEETAQLPEWVDFEKIREGERFFEEYGLQISMMLLCKSLPATYACAKGAEVLHMTGRFQADENGDLSKFTRRLMETAQFVIDVMSEGGLGPNGRGIRTAQKVRLIHAAIRYYLLNKHNWDTEYFGLPINQEDMAGTLLAFSVFPLEGLLQIGVDLTEEEKESYLYAWRVVGHIMGVLPELIPQNYDEGIKLGYQILDDQKAPSEAGRELTDACVTFMQNIIPGTVLDFYPKLLMRHLIGDELADIVGIEAKDSLLGSLIEKASFIMIDAIDDTMDHSEIISKLAQHFNKSLLQGMLLYFNDYKKVHFYIPPSLKENWEKTTELGQPEWLSVISTPAIGKWRLSIQHHTQKS</sequence>
<dbReference type="AlphaFoldDB" id="A0A316A0H6"/>
<evidence type="ECO:0000313" key="2">
    <source>
        <dbReference type="EMBL" id="PWJ43147.1"/>
    </source>
</evidence>
<proteinExistence type="predicted"/>
<keyword evidence="3" id="KW-1185">Reference proteome</keyword>
<dbReference type="PANTHER" id="PTHR37539:SF1">
    <property type="entry name" value="ER-BOUND OXYGENASE MPAB_MPAB'_RUBBER OXYGENASE CATALYTIC DOMAIN-CONTAINING PROTEIN"/>
    <property type="match status" value="1"/>
</dbReference>
<dbReference type="RefSeq" id="WP_109617446.1">
    <property type="nucleotide sequence ID" value="NZ_QGDO01000002.1"/>
</dbReference>